<feature type="compositionally biased region" description="Acidic residues" evidence="1">
    <location>
        <begin position="89"/>
        <end position="100"/>
    </location>
</feature>
<protein>
    <submittedName>
        <fullName evidence="2">Uncharacterized protein</fullName>
    </submittedName>
</protein>
<accession>A0AAN8GC12</accession>
<feature type="compositionally biased region" description="Low complexity" evidence="1">
    <location>
        <begin position="110"/>
        <end position="125"/>
    </location>
</feature>
<dbReference type="AlphaFoldDB" id="A0AAN8GC12"/>
<evidence type="ECO:0000256" key="1">
    <source>
        <dbReference type="SAM" id="MobiDB-lite"/>
    </source>
</evidence>
<feature type="region of interest" description="Disordered" evidence="1">
    <location>
        <begin position="66"/>
        <end position="147"/>
    </location>
</feature>
<dbReference type="EMBL" id="JAZGQO010000021">
    <property type="protein sequence ID" value="KAK6166781.1"/>
    <property type="molecule type" value="Genomic_DNA"/>
</dbReference>
<feature type="compositionally biased region" description="Basic and acidic residues" evidence="1">
    <location>
        <begin position="138"/>
        <end position="147"/>
    </location>
</feature>
<organism evidence="2 3">
    <name type="scientific">Patella caerulea</name>
    <name type="common">Rayed Mediterranean limpet</name>
    <dbReference type="NCBI Taxonomy" id="87958"/>
    <lineage>
        <taxon>Eukaryota</taxon>
        <taxon>Metazoa</taxon>
        <taxon>Spiralia</taxon>
        <taxon>Lophotrochozoa</taxon>
        <taxon>Mollusca</taxon>
        <taxon>Gastropoda</taxon>
        <taxon>Patellogastropoda</taxon>
        <taxon>Patelloidea</taxon>
        <taxon>Patellidae</taxon>
        <taxon>Patella</taxon>
    </lineage>
</organism>
<proteinExistence type="predicted"/>
<name>A0AAN8GC12_PATCE</name>
<keyword evidence="3" id="KW-1185">Reference proteome</keyword>
<dbReference type="PANTHER" id="PTHR10773:SF19">
    <property type="match status" value="1"/>
</dbReference>
<sequence>MEANKFSSWTLSRGAACPKRSQYANPSWALSRGGACLKLALQSNTFANLSSDVSNNEKGHVHYKDPVPSTSQTPFNEQVSATTPACSLEDSDISEVEDPEWVPPVKKKCLPPLQSSDSELSDSSDNATELNKNKRVHACADMRESEKSNQRKLNFLARMQGHKYMGLKKTDGKYTYSVTKEPKRLGPRECQHSCTKNKSTKCIEFTEQDRKNVFDAFWKMDWNQKRVFVTNNVDSHIPSERTTGGNSRRNRTLVYHLKRNESRIRVCKNMLLSTIGIGEWQLLKWTNDSQNGTQTTSVLSKTPARKHANHMENREAVRYFVESLPKLPSHYCRSSTSRLYLQSDIKSFSHVYGIYKEYCTTAEIKSVSIKVFKSVLNEMKVSIFHPKKDQCDMCCSFETGNLQEEVYRNHIQKKNEARNEKETDKVNALEGRCRVVTVDLQAVLLAPSLLASSMYYKTKLACHNYTIYDLGSGEVSCYVWHEGEGDLGSSNFTSCISDYIEKTTVDGDKVLIIYSDGCTYQNRNCTLSNALLDLSVKKNLTIFQKILEKGHTQMECDSVHSTIEHALRHRSIYVPADYVNVMKNVRVSKPYKVNYLDNTFFKDFSQLNYYTSIRPGIKPGDLCVTDLRVLIYNPDGTIQYKTRYTEDYMDFPRKARCSGNLAHRITPLYNGPQKIKASKFKHLTELKKVIPPDYHGFYDGLLHE</sequence>
<evidence type="ECO:0000313" key="3">
    <source>
        <dbReference type="Proteomes" id="UP001347796"/>
    </source>
</evidence>
<reference evidence="2 3" key="1">
    <citation type="submission" date="2024-01" db="EMBL/GenBank/DDBJ databases">
        <title>The genome of the rayed Mediterranean limpet Patella caerulea (Linnaeus, 1758).</title>
        <authorList>
            <person name="Anh-Thu Weber A."/>
            <person name="Halstead-Nussloch G."/>
        </authorList>
    </citation>
    <scope>NUCLEOTIDE SEQUENCE [LARGE SCALE GENOMIC DNA]</scope>
    <source>
        <strain evidence="2">AATW-2023a</strain>
        <tissue evidence="2">Whole specimen</tissue>
    </source>
</reference>
<evidence type="ECO:0000313" key="2">
    <source>
        <dbReference type="EMBL" id="KAK6166781.1"/>
    </source>
</evidence>
<feature type="compositionally biased region" description="Polar residues" evidence="1">
    <location>
        <begin position="68"/>
        <end position="85"/>
    </location>
</feature>
<dbReference type="PANTHER" id="PTHR10773">
    <property type="entry name" value="DNA-DIRECTED RNA POLYMERASES I, II, AND III SUBUNIT RPABC2"/>
    <property type="match status" value="1"/>
</dbReference>
<dbReference type="Proteomes" id="UP001347796">
    <property type="component" value="Unassembled WGS sequence"/>
</dbReference>
<comment type="caution">
    <text evidence="2">The sequence shown here is derived from an EMBL/GenBank/DDBJ whole genome shotgun (WGS) entry which is preliminary data.</text>
</comment>
<gene>
    <name evidence="2" type="ORF">SNE40_023403</name>
</gene>